<keyword evidence="4" id="KW-1185">Reference proteome</keyword>
<dbReference type="Proteomes" id="UP001519064">
    <property type="component" value="Unassembled WGS sequence"/>
</dbReference>
<name>A0ABS3XG23_9ACTN</name>
<evidence type="ECO:0000256" key="2">
    <source>
        <dbReference type="SAM" id="MobiDB-lite"/>
    </source>
</evidence>
<evidence type="ECO:0000313" key="3">
    <source>
        <dbReference type="EMBL" id="MBO8193972.1"/>
    </source>
</evidence>
<dbReference type="SUPFAM" id="SSF89155">
    <property type="entry name" value="TorD-like"/>
    <property type="match status" value="1"/>
</dbReference>
<dbReference type="PANTHER" id="PTHR43680">
    <property type="entry name" value="NITRATE REDUCTASE MOLYBDENUM COFACTOR ASSEMBLY CHAPERONE"/>
    <property type="match status" value="1"/>
</dbReference>
<keyword evidence="1" id="KW-0534">Nitrate assimilation</keyword>
<accession>A0ABS3XG23</accession>
<dbReference type="RefSeq" id="WP_209241082.1">
    <property type="nucleotide sequence ID" value="NZ_JADKMA010000104.1"/>
</dbReference>
<sequence>MSAPLVHQAAALLLDYPDGDWPDRLHTVRTVLEELPAARCPQAAGLLRFCSETAEVPVLELAARYVATFDRSRRRTLHLTYYTDGDTRRRGASLAALKAQLRQHGWAVRDGELPDFLPGLLEFAARCPEAGGRLLREHRAGLALLTEALEKYASPYARVLRAVLDTLPAPGPEERAAVHTLARGGPPGETVGLEPLPHPSVRPSARHPEGARR</sequence>
<proteinExistence type="predicted"/>
<dbReference type="Pfam" id="PF02613">
    <property type="entry name" value="Nitrate_red_del"/>
    <property type="match status" value="1"/>
</dbReference>
<feature type="region of interest" description="Disordered" evidence="2">
    <location>
        <begin position="181"/>
        <end position="213"/>
    </location>
</feature>
<organism evidence="3 4">
    <name type="scientific">Streptomyces oryzae</name>
    <dbReference type="NCBI Taxonomy" id="1434886"/>
    <lineage>
        <taxon>Bacteria</taxon>
        <taxon>Bacillati</taxon>
        <taxon>Actinomycetota</taxon>
        <taxon>Actinomycetes</taxon>
        <taxon>Kitasatosporales</taxon>
        <taxon>Streptomycetaceae</taxon>
        <taxon>Streptomyces</taxon>
    </lineage>
</organism>
<evidence type="ECO:0000313" key="4">
    <source>
        <dbReference type="Proteomes" id="UP001519064"/>
    </source>
</evidence>
<protein>
    <submittedName>
        <fullName evidence="3">Nitrate reductase molybdenum cofactor assembly chaperone</fullName>
    </submittedName>
</protein>
<dbReference type="PANTHER" id="PTHR43680:SF2">
    <property type="entry name" value="NITRATE REDUCTASE MOLYBDENUM COFACTOR ASSEMBLY CHAPERONE NARJ"/>
    <property type="match status" value="1"/>
</dbReference>
<gene>
    <name evidence="3" type="primary">narJ</name>
    <name evidence="3" type="ORF">ITI46_20220</name>
</gene>
<dbReference type="InterPro" id="IPR003765">
    <property type="entry name" value="NO3_reductase_chaperone_NarJ"/>
</dbReference>
<dbReference type="NCBIfam" id="TIGR00684">
    <property type="entry name" value="narJ"/>
    <property type="match status" value="1"/>
</dbReference>
<reference evidence="3 4" key="1">
    <citation type="submission" date="2020-11" db="EMBL/GenBank/DDBJ databases">
        <title>Streptomyces spirodelae sp. nov., isolated from duckweed.</title>
        <authorList>
            <person name="Saimee Y."/>
            <person name="Duangmal K."/>
        </authorList>
    </citation>
    <scope>NUCLEOTIDE SEQUENCE [LARGE SCALE GENOMIC DNA]</scope>
    <source>
        <strain evidence="3 4">S16-07</strain>
    </source>
</reference>
<dbReference type="InterPro" id="IPR020945">
    <property type="entry name" value="DMSO/NO3_reduct_chaperone"/>
</dbReference>
<evidence type="ECO:0000256" key="1">
    <source>
        <dbReference type="ARBA" id="ARBA00023063"/>
    </source>
</evidence>
<dbReference type="InterPro" id="IPR036411">
    <property type="entry name" value="TorD-like_sf"/>
</dbReference>
<comment type="caution">
    <text evidence="3">The sequence shown here is derived from an EMBL/GenBank/DDBJ whole genome shotgun (WGS) entry which is preliminary data.</text>
</comment>
<dbReference type="Gene3D" id="1.10.3480.10">
    <property type="entry name" value="TorD-like"/>
    <property type="match status" value="1"/>
</dbReference>
<dbReference type="EMBL" id="JADKMA010000104">
    <property type="protein sequence ID" value="MBO8193972.1"/>
    <property type="molecule type" value="Genomic_DNA"/>
</dbReference>